<feature type="domain" description="Carrier" evidence="4">
    <location>
        <begin position="2090"/>
        <end position="2165"/>
    </location>
</feature>
<evidence type="ECO:0000313" key="6">
    <source>
        <dbReference type="Proteomes" id="UP000281028"/>
    </source>
</evidence>
<dbReference type="PANTHER" id="PTHR45527:SF1">
    <property type="entry name" value="FATTY ACID SYNTHASE"/>
    <property type="match status" value="1"/>
</dbReference>
<dbReference type="InterPro" id="IPR025110">
    <property type="entry name" value="AMP-bd_C"/>
</dbReference>
<dbReference type="Pfam" id="PF00668">
    <property type="entry name" value="Condensation"/>
    <property type="match status" value="3"/>
</dbReference>
<sequence>MNIRSLINRLKENNIDVSLSGSDLEIGFDGDYIPEQLLIALKENKAAIVGFLQSLSAGVEMEIPVAPAADSYPLSSAQRRLWILHQLEEGTTAYNLPDVFFFEGALNMAALEHSFHELVTRHEILRTVFREEEDGNVVQVIRPADASGFQLQQQDLREADNQDEILQALIKENAVQQFDLSAGPLLRASLYQVKDQQWVFAYTMHHIISDGWSMEVLVKELMTLYNAFVAGVPSPLQPLRIQYRDYAVWQQQELSGASYEQHRQYWNTQFAGELPVLEMPAARTRPAIKTFRGNTASCRLTPALSKQLKAACQAEGATLFMGLLTVVDILLYRYTGQSDIIVGSPAAGRDHTDLEGQIGFYINTLALRSRFSGTDSFREILRQVRNVTLGAFEHQVYPFDELVNQLNLERDLSRNALFDVMVVLQNAKMMTTAGRSQLGELKISVYPSAKEQISQFDMKFDFVEIGDDIQLMLEYNTDIYAAPAMEQLIRHVAQLSGQLLQQQDMPVDKADYLSEEERKILLTDFNNTAAPFPDDQTLITLFEEQVRLTPDKTALEYQDRKYTYEALNKAANQLGNYLRQQYHVQPDDLIAVQLERTERMIIAILGVLKAGAAYVPVDPEYPAERTQYILQDSRSKVLVDEQFMTAFAAGQHPCHTDNLPHITKPDNLAYVIYTSGSTGVPKGCMLEHRGVVNRIAWMWEHYGFRQEEVILQKTTFTFDVSVWEIFLPLCMGAGMVLCEREAAGSPEMILSLTAQHQITCMHFVPGVLNGLLAYVAEQPEAAAGMDSLQRLIVSGEALLPETAAKWYRWFKAPLHNLYGPTEASVDVTCYPVAPGDLLIPIGKPVRNTAIRILDAAGNLQPAGIPGEICISGIQVARGYLNQPELSQAKFMTDPFQPGARLYKTGDLGRWLPDGNIEYMGRIDQQVKIRGFRIETGEIETAMEAHPAVQAAVVIARADPQGEKQLTAYVISGEEIMPEAWRTFLSAKLPYYMLPVFYIRMDAFPLTASGKTDRKKLPAPAAARQHTAAAFVAPSGETALQLAAIWQNILGVDAVSTKDNFFLLGGHSLTANRLISRIYKTFGIKIPLKELFLAPVFEQQLQLIWQPAGNTPGHITPAGIRSSYPLSFSQRRLWVLSQFEDASVAYNMPGVYIFRGELKKEILNEGFRILIARHESLRTVFRHDAAGMISQELLPAATFISPVSFTDLTGQHNAREQAAQRVRAEFTKAFDLAGGPLFSIVLQQVEPEEWIFSYVLHHIIADGISLEILMQELIQVYNALLENQEHGLPPLDIQFRDYAVWQESGYSGEADRHFWMKHFEGELPVLELLGDKPRPASRTYNGAIAGKKINPVTAAAMIQLIMGENSTLFMGMMSLVNILLYRYTGQEDIIIGTPVSGREHPDLEHQIGFYANTLAIRTKFSGTDSYKILLAATRKTVLDTFAHQGYPFDQLVESLNIRRDAARNPLFDVQVIVQEGNRQAQAAAGMKGVAISRYGASEKMTSVFDLVFKFIVFGEDIELNIEYNTDLYSAAYAARLLQHLEQLMAAVTAEAFKPLNRLHFLGQEETEELESFFTGPHLLYDEQRTVLDLFYEQADLHPDAVAVSFENTRLTYRQLDEQSSRLAHYLRATYDIQPDDFIGIMTDRSDKMITGILGILKSGAAYVPVDPEYPRSRKEYMLTDTAVKVLITQTDYLFDIDYCQGEGALFAIDVQLDGLDTSRERPAQQPQPADLAYIIYTSGSTGTPKGVQVSHGNLMHSTMPREHVYKRISAFLLLSSFAFDSSIAGIFGTLCYGGTVCITRKIDVANVDGIADLLVSNAVSHLLTVPSYYALLINALQHRENSLQQVIVAGENCPVQLVQQHFASPALQHCDFFNEYGPTECAVWSSVFRYERDYIPASCIGRPIANTSIYILDAADNLTPVSVAGEICISGNGLARGYLHQEEMTARKFVPVPFDKPGIMYRTGDIGRWNTDGTIEFLGRKDDQVKIRGYRIETGEIENALLTHEDITAAAVVVKTDNTGAKELVAYIVSDTPLEVSALREHLDTLMPAYMIPALFIAMEQLPLTANGKTDRKNLPDPAGTDRLTGTRYVMPRTATEHRLVKIWEELLGKGNIGIHDDYFELGGNSLKAMIILKRILDETGVVISIKTFFLEKNIENTAAYIDAATSPAETPEQLQTGGAGLIPASFSQQIYSSDWKPGSEMVVTPVLLEDVNLYALETAFCQLIQRHEILRTAFVMEAGKLYQQVLPFAETGFHIPPAVKVSSEAELQEMMAAAKQATPDLFAVPLISVQPYQLPDNSYLVLVRMHHAITDGFSDGIFRRELTKLYNAALVNIAAVLPELPCQYRDFAAWQHHFVQTDQGKVHQQYWQQKLQTWRPEEVPATVSGQEADHAYSHNKAIAGTRLEELSRFAREQGLTRTSLLMGALFLTLYKRYPQEDHALFMTVSGRSSRYFGAMDVTGLIGNFVNSILVRNTVNREDTLAAFLLSMQEGYLDDLNYDSYPFEKLIHELPAVNPATLSDALVFLNYHNYDYMSQADIEVTAADTEGWMSRKEPVRMPFGLVVSEYQQVLKLQLVFNAARFSEADAAQMAGSFHQILAEILSAPHKTIKSFLNREAGIVA</sequence>
<dbReference type="Gene3D" id="3.30.300.30">
    <property type="match status" value="2"/>
</dbReference>
<dbReference type="PROSITE" id="PS50075">
    <property type="entry name" value="CARRIER"/>
    <property type="match status" value="2"/>
</dbReference>
<organism evidence="5 6">
    <name type="scientific">Chitinophaga solisilvae</name>
    <dbReference type="NCBI Taxonomy" id="1233460"/>
    <lineage>
        <taxon>Bacteria</taxon>
        <taxon>Pseudomonadati</taxon>
        <taxon>Bacteroidota</taxon>
        <taxon>Chitinophagia</taxon>
        <taxon>Chitinophagales</taxon>
        <taxon>Chitinophagaceae</taxon>
        <taxon>Chitinophaga</taxon>
    </lineage>
</organism>
<dbReference type="NCBIfam" id="NF003417">
    <property type="entry name" value="PRK04813.1"/>
    <property type="match status" value="2"/>
</dbReference>
<keyword evidence="3" id="KW-0597">Phosphoprotein</keyword>
<dbReference type="GO" id="GO:0003824">
    <property type="term" value="F:catalytic activity"/>
    <property type="evidence" value="ECO:0007669"/>
    <property type="project" value="InterPro"/>
</dbReference>
<dbReference type="PROSITE" id="PS00455">
    <property type="entry name" value="AMP_BINDING"/>
    <property type="match status" value="2"/>
</dbReference>
<dbReference type="InterPro" id="IPR020845">
    <property type="entry name" value="AMP-binding_CS"/>
</dbReference>
<comment type="cofactor">
    <cofactor evidence="1">
        <name>pantetheine 4'-phosphate</name>
        <dbReference type="ChEBI" id="CHEBI:47942"/>
    </cofactor>
</comment>
<dbReference type="GO" id="GO:0005829">
    <property type="term" value="C:cytosol"/>
    <property type="evidence" value="ECO:0007669"/>
    <property type="project" value="TreeGrafter"/>
</dbReference>
<dbReference type="Gene3D" id="3.30.559.30">
    <property type="entry name" value="Nonribosomal peptide synthetase, condensation domain"/>
    <property type="match status" value="3"/>
</dbReference>
<evidence type="ECO:0000256" key="3">
    <source>
        <dbReference type="ARBA" id="ARBA00022553"/>
    </source>
</evidence>
<dbReference type="CDD" id="cd05930">
    <property type="entry name" value="A_NRPS"/>
    <property type="match status" value="2"/>
</dbReference>
<dbReference type="FunFam" id="3.40.50.980:FF:000001">
    <property type="entry name" value="Non-ribosomal peptide synthetase"/>
    <property type="match status" value="2"/>
</dbReference>
<evidence type="ECO:0000256" key="2">
    <source>
        <dbReference type="ARBA" id="ARBA00022450"/>
    </source>
</evidence>
<dbReference type="FunFam" id="3.30.559.10:FF:000012">
    <property type="entry name" value="Non-ribosomal peptide synthetase"/>
    <property type="match status" value="1"/>
</dbReference>
<dbReference type="InterPro" id="IPR009081">
    <property type="entry name" value="PP-bd_ACP"/>
</dbReference>
<dbReference type="Proteomes" id="UP000281028">
    <property type="component" value="Unassembled WGS sequence"/>
</dbReference>
<dbReference type="Gene3D" id="1.10.1200.10">
    <property type="entry name" value="ACP-like"/>
    <property type="match status" value="1"/>
</dbReference>
<dbReference type="PANTHER" id="PTHR45527">
    <property type="entry name" value="NONRIBOSOMAL PEPTIDE SYNTHETASE"/>
    <property type="match status" value="1"/>
</dbReference>
<dbReference type="InterPro" id="IPR036736">
    <property type="entry name" value="ACP-like_sf"/>
</dbReference>
<dbReference type="InterPro" id="IPR006162">
    <property type="entry name" value="Ppantetheine_attach_site"/>
</dbReference>
<comment type="caution">
    <text evidence="5">The sequence shown here is derived from an EMBL/GenBank/DDBJ whole genome shotgun (WGS) entry which is preliminary data.</text>
</comment>
<dbReference type="InterPro" id="IPR045851">
    <property type="entry name" value="AMP-bd_C_sf"/>
</dbReference>
<evidence type="ECO:0000259" key="4">
    <source>
        <dbReference type="PROSITE" id="PS50075"/>
    </source>
</evidence>
<dbReference type="Pfam" id="PF13193">
    <property type="entry name" value="AMP-binding_C"/>
    <property type="match status" value="2"/>
</dbReference>
<evidence type="ECO:0000313" key="5">
    <source>
        <dbReference type="EMBL" id="NSL85722.1"/>
    </source>
</evidence>
<dbReference type="GO" id="GO:0044550">
    <property type="term" value="P:secondary metabolite biosynthetic process"/>
    <property type="evidence" value="ECO:0007669"/>
    <property type="project" value="UniProtKB-ARBA"/>
</dbReference>
<dbReference type="Gene3D" id="3.40.50.1820">
    <property type="entry name" value="alpha/beta hydrolase"/>
    <property type="match status" value="1"/>
</dbReference>
<dbReference type="EMBL" id="RIAR02000001">
    <property type="protein sequence ID" value="NSL85722.1"/>
    <property type="molecule type" value="Genomic_DNA"/>
</dbReference>
<dbReference type="Gene3D" id="3.40.50.980">
    <property type="match status" value="2"/>
</dbReference>
<feature type="domain" description="Carrier" evidence="4">
    <location>
        <begin position="1032"/>
        <end position="1107"/>
    </location>
</feature>
<accession>A0A9Q5D8J7</accession>
<dbReference type="CDD" id="cd19531">
    <property type="entry name" value="LCL_NRPS-like"/>
    <property type="match status" value="2"/>
</dbReference>
<dbReference type="GO" id="GO:0031177">
    <property type="term" value="F:phosphopantetheine binding"/>
    <property type="evidence" value="ECO:0007669"/>
    <property type="project" value="TreeGrafter"/>
</dbReference>
<dbReference type="InterPro" id="IPR023213">
    <property type="entry name" value="CAT-like_dom_sf"/>
</dbReference>
<dbReference type="InterPro" id="IPR000873">
    <property type="entry name" value="AMP-dep_synth/lig_dom"/>
</dbReference>
<dbReference type="Pfam" id="PF00501">
    <property type="entry name" value="AMP-binding"/>
    <property type="match status" value="2"/>
</dbReference>
<dbReference type="PROSITE" id="PS00012">
    <property type="entry name" value="PHOSPHOPANTETHEINE"/>
    <property type="match status" value="1"/>
</dbReference>
<keyword evidence="2" id="KW-0596">Phosphopantetheine</keyword>
<dbReference type="InterPro" id="IPR042099">
    <property type="entry name" value="ANL_N_sf"/>
</dbReference>
<dbReference type="InterPro" id="IPR029058">
    <property type="entry name" value="AB_hydrolase_fold"/>
</dbReference>
<proteinExistence type="predicted"/>
<name>A0A9Q5D8J7_9BACT</name>
<dbReference type="GO" id="GO:0043041">
    <property type="term" value="P:amino acid activation for nonribosomal peptide biosynthetic process"/>
    <property type="evidence" value="ECO:0007669"/>
    <property type="project" value="TreeGrafter"/>
</dbReference>
<dbReference type="InterPro" id="IPR010071">
    <property type="entry name" value="AA_adenyl_dom"/>
</dbReference>
<dbReference type="Gene3D" id="2.30.38.10">
    <property type="entry name" value="Luciferase, Domain 3"/>
    <property type="match status" value="1"/>
</dbReference>
<reference evidence="5" key="1">
    <citation type="submission" date="2020-05" db="EMBL/GenBank/DDBJ databases">
        <title>Chitinophaga laudate sp. nov., isolated from a tropical peat swamp.</title>
        <authorList>
            <person name="Goh C.B.S."/>
            <person name="Lee M.S."/>
            <person name="Parimannan S."/>
            <person name="Pasbakhsh P."/>
            <person name="Yule C.M."/>
            <person name="Rajandas H."/>
            <person name="Loke S."/>
            <person name="Croft L."/>
            <person name="Tan J.B.L."/>
        </authorList>
    </citation>
    <scope>NUCLEOTIDE SEQUENCE</scope>
    <source>
        <strain evidence="5">Mgbs1</strain>
    </source>
</reference>
<dbReference type="Gene3D" id="3.40.50.12780">
    <property type="entry name" value="N-terminal domain of ligase-like"/>
    <property type="match status" value="1"/>
</dbReference>
<dbReference type="SUPFAM" id="SSF47336">
    <property type="entry name" value="ACP-like"/>
    <property type="match status" value="2"/>
</dbReference>
<dbReference type="SUPFAM" id="SSF52777">
    <property type="entry name" value="CoA-dependent acyltransferases"/>
    <property type="match status" value="6"/>
</dbReference>
<dbReference type="Pfam" id="PF00550">
    <property type="entry name" value="PP-binding"/>
    <property type="match status" value="2"/>
</dbReference>
<protein>
    <submittedName>
        <fullName evidence="5">Amino acid adenylation domain-containing protein</fullName>
    </submittedName>
</protein>
<dbReference type="Gene3D" id="3.30.559.10">
    <property type="entry name" value="Chloramphenicol acetyltransferase-like domain"/>
    <property type="match status" value="3"/>
</dbReference>
<dbReference type="NCBIfam" id="TIGR01733">
    <property type="entry name" value="AA-adenyl-dom"/>
    <property type="match status" value="2"/>
</dbReference>
<gene>
    <name evidence="5" type="ORF">ECE50_002695</name>
</gene>
<keyword evidence="6" id="KW-1185">Reference proteome</keyword>
<evidence type="ECO:0000256" key="1">
    <source>
        <dbReference type="ARBA" id="ARBA00001957"/>
    </source>
</evidence>
<dbReference type="SUPFAM" id="SSF56801">
    <property type="entry name" value="Acetyl-CoA synthetase-like"/>
    <property type="match status" value="2"/>
</dbReference>
<dbReference type="FunFam" id="3.40.50.12780:FF:000012">
    <property type="entry name" value="Non-ribosomal peptide synthetase"/>
    <property type="match status" value="2"/>
</dbReference>
<dbReference type="InterPro" id="IPR001242">
    <property type="entry name" value="Condensation_dom"/>
</dbReference>
<dbReference type="FunFam" id="2.30.38.10:FF:000001">
    <property type="entry name" value="Non-ribosomal peptide synthetase PvdI"/>
    <property type="match status" value="1"/>
</dbReference>
<dbReference type="FunFam" id="3.30.300.30:FF:000010">
    <property type="entry name" value="Enterobactin synthetase component F"/>
    <property type="match status" value="2"/>
</dbReference>